<dbReference type="Pfam" id="PF19293">
    <property type="entry name" value="CdaA_N"/>
    <property type="match status" value="1"/>
</dbReference>
<dbReference type="InterPro" id="IPR036888">
    <property type="entry name" value="DNA_integrity_DisA_N_sf"/>
</dbReference>
<dbReference type="InterPro" id="IPR014046">
    <property type="entry name" value="C-di-AMP_synthase"/>
</dbReference>
<evidence type="ECO:0000256" key="7">
    <source>
        <dbReference type="ARBA" id="ARBA00022840"/>
    </source>
</evidence>
<dbReference type="Pfam" id="PF02457">
    <property type="entry name" value="DAC"/>
    <property type="match status" value="1"/>
</dbReference>
<sequence length="295" mass="33407">MVKEGVILEDLNNFWQNLKMIRFDLPIIGVKDVIEIALIAFVIYQLLKWVRGTRAWTLFKGLLIISIIAFISMILELNTITFIFVKTINTGIIALLIVFQPELRSALEQLGRRNFFSTILIFEEQKDKKEKISIKAIEEIVTATEEMAKFKTGALIVVEREVKLGEYERTGIPLNATITSQLLINIFEHNTPLHDGAIIIRNNKIVAATCYLPLSDNMSLSKELGTRHRAAVGITEVSDCIVIIVSEETGNVSMALGGNIIRNVDSDYLKNKLVYQKKTADIKKFKIWKGRQRNG</sequence>
<evidence type="ECO:0000256" key="4">
    <source>
        <dbReference type="ARBA" id="ARBA00022692"/>
    </source>
</evidence>
<dbReference type="GO" id="GO:0005524">
    <property type="term" value="F:ATP binding"/>
    <property type="evidence" value="ECO:0007669"/>
    <property type="project" value="UniProtKB-UniRule"/>
</dbReference>
<keyword evidence="4 10" id="KW-0812">Transmembrane</keyword>
<dbReference type="GO" id="GO:0006171">
    <property type="term" value="P:cAMP biosynthetic process"/>
    <property type="evidence" value="ECO:0007669"/>
    <property type="project" value="InterPro"/>
</dbReference>
<proteinExistence type="inferred from homology"/>
<keyword evidence="8 10" id="KW-1133">Transmembrane helix</keyword>
<evidence type="ECO:0000259" key="11">
    <source>
        <dbReference type="PROSITE" id="PS51794"/>
    </source>
</evidence>
<dbReference type="PANTHER" id="PTHR34185">
    <property type="entry name" value="DIADENYLATE CYCLASE"/>
    <property type="match status" value="1"/>
</dbReference>
<keyword evidence="9 10" id="KW-0472">Membrane</keyword>
<dbReference type="FunFam" id="3.40.1700.10:FF:000002">
    <property type="entry name" value="Diadenylate cyclase"/>
    <property type="match status" value="1"/>
</dbReference>
<keyword evidence="2 10" id="KW-1003">Cell membrane</keyword>
<comment type="subunit">
    <text evidence="10">Probably a homodimer.</text>
</comment>
<comment type="function">
    <text evidence="10">Catalyzes the condensation of 2 ATP molecules into cyclic di-AMP (c-di-AMP), a second messenger used to regulate differing processes in different bacteria.</text>
</comment>
<keyword evidence="5 10" id="KW-0548">Nucleotidyltransferase</keyword>
<feature type="domain" description="DAC" evidence="11">
    <location>
        <begin position="100"/>
        <end position="266"/>
    </location>
</feature>
<dbReference type="AlphaFoldDB" id="A0A8J8M9J4"/>
<keyword evidence="3 10" id="KW-0808">Transferase</keyword>
<dbReference type="GO" id="GO:0004016">
    <property type="term" value="F:adenylate cyclase activity"/>
    <property type="evidence" value="ECO:0007669"/>
    <property type="project" value="UniProtKB-UniRule"/>
</dbReference>
<keyword evidence="13" id="KW-1185">Reference proteome</keyword>
<dbReference type="HAMAP" id="MF_01499">
    <property type="entry name" value="DacA"/>
    <property type="match status" value="1"/>
</dbReference>
<dbReference type="NCBIfam" id="TIGR00159">
    <property type="entry name" value="diadenylate cyclase CdaA"/>
    <property type="match status" value="1"/>
</dbReference>
<dbReference type="InterPro" id="IPR050338">
    <property type="entry name" value="DisA"/>
</dbReference>
<comment type="similarity">
    <text evidence="10">Belongs to the adenylate cyclase family. DacA/CdaA subfamily.</text>
</comment>
<dbReference type="EMBL" id="CP058561">
    <property type="protein sequence ID" value="QUH28829.1"/>
    <property type="molecule type" value="Genomic_DNA"/>
</dbReference>
<evidence type="ECO:0000256" key="2">
    <source>
        <dbReference type="ARBA" id="ARBA00022475"/>
    </source>
</evidence>
<comment type="caution">
    <text evidence="10">Lacks conserved residue(s) required for the propagation of feature annotation.</text>
</comment>
<organism evidence="12 13">
    <name type="scientific">Vallitalea guaymasensis</name>
    <dbReference type="NCBI Taxonomy" id="1185412"/>
    <lineage>
        <taxon>Bacteria</taxon>
        <taxon>Bacillati</taxon>
        <taxon>Bacillota</taxon>
        <taxon>Clostridia</taxon>
        <taxon>Lachnospirales</taxon>
        <taxon>Vallitaleaceae</taxon>
        <taxon>Vallitalea</taxon>
    </lineage>
</organism>
<dbReference type="PANTHER" id="PTHR34185:SF1">
    <property type="entry name" value="DIADENYLATE CYCLASE"/>
    <property type="match status" value="1"/>
</dbReference>
<dbReference type="InterPro" id="IPR045585">
    <property type="entry name" value="CdaA_N"/>
</dbReference>
<feature type="transmembrane region" description="Helical" evidence="10">
    <location>
        <begin position="56"/>
        <end position="74"/>
    </location>
</feature>
<feature type="transmembrane region" description="Helical" evidence="10">
    <location>
        <begin position="25"/>
        <end position="44"/>
    </location>
</feature>
<accession>A0A8J8M9J4</accession>
<evidence type="ECO:0000256" key="5">
    <source>
        <dbReference type="ARBA" id="ARBA00022695"/>
    </source>
</evidence>
<evidence type="ECO:0000313" key="13">
    <source>
        <dbReference type="Proteomes" id="UP000677305"/>
    </source>
</evidence>
<dbReference type="PIRSF" id="PIRSF004793">
    <property type="entry name" value="UCP004793"/>
    <property type="match status" value="1"/>
</dbReference>
<dbReference type="InterPro" id="IPR034701">
    <property type="entry name" value="CdaA"/>
</dbReference>
<name>A0A8J8M9J4_9FIRM</name>
<evidence type="ECO:0000256" key="3">
    <source>
        <dbReference type="ARBA" id="ARBA00022679"/>
    </source>
</evidence>
<dbReference type="SUPFAM" id="SSF143597">
    <property type="entry name" value="YojJ-like"/>
    <property type="match status" value="1"/>
</dbReference>
<comment type="catalytic activity">
    <reaction evidence="1 10">
        <text>2 ATP = 3',3'-c-di-AMP + 2 diphosphate</text>
        <dbReference type="Rhea" id="RHEA:35655"/>
        <dbReference type="ChEBI" id="CHEBI:30616"/>
        <dbReference type="ChEBI" id="CHEBI:33019"/>
        <dbReference type="ChEBI" id="CHEBI:71500"/>
        <dbReference type="EC" id="2.7.7.85"/>
    </reaction>
</comment>
<evidence type="ECO:0000256" key="9">
    <source>
        <dbReference type="ARBA" id="ARBA00023136"/>
    </source>
</evidence>
<evidence type="ECO:0000256" key="10">
    <source>
        <dbReference type="HAMAP-Rule" id="MF_01499"/>
    </source>
</evidence>
<keyword evidence="6 10" id="KW-0547">Nucleotide-binding</keyword>
<dbReference type="KEGG" id="vgu:HYG85_07835"/>
<protein>
    <recommendedName>
        <fullName evidence="10">Diadenylate cyclase</fullName>
        <shortName evidence="10">DAC</shortName>
        <ecNumber evidence="10">2.7.7.85</ecNumber>
    </recommendedName>
    <alternativeName>
        <fullName evidence="10">Cyclic-di-AMP synthase</fullName>
        <shortName evidence="10">c-di-AMP synthase</shortName>
    </alternativeName>
</protein>
<evidence type="ECO:0000313" key="12">
    <source>
        <dbReference type="EMBL" id="QUH28829.1"/>
    </source>
</evidence>
<dbReference type="Proteomes" id="UP000677305">
    <property type="component" value="Chromosome"/>
</dbReference>
<evidence type="ECO:0000256" key="1">
    <source>
        <dbReference type="ARBA" id="ARBA00000877"/>
    </source>
</evidence>
<dbReference type="InterPro" id="IPR003390">
    <property type="entry name" value="DNA_integrity_scan_DisA_N"/>
</dbReference>
<evidence type="ECO:0000256" key="8">
    <source>
        <dbReference type="ARBA" id="ARBA00022989"/>
    </source>
</evidence>
<gene>
    <name evidence="10" type="primary">dacA</name>
    <name evidence="12" type="ORF">HYG85_07835</name>
</gene>
<dbReference type="GO" id="GO:0106408">
    <property type="term" value="F:diadenylate cyclase activity"/>
    <property type="evidence" value="ECO:0007669"/>
    <property type="project" value="UniProtKB-EC"/>
</dbReference>
<reference evidence="12 13" key="1">
    <citation type="submission" date="2020-07" db="EMBL/GenBank/DDBJ databases">
        <title>Vallitalea guaymasensis genome.</title>
        <authorList>
            <person name="Postec A."/>
        </authorList>
    </citation>
    <scope>NUCLEOTIDE SEQUENCE [LARGE SCALE GENOMIC DNA]</scope>
    <source>
        <strain evidence="12 13">Ra1766G1</strain>
    </source>
</reference>
<dbReference type="Gene3D" id="3.40.1700.10">
    <property type="entry name" value="DNA integrity scanning protein, DisA, N-terminal domain"/>
    <property type="match status" value="1"/>
</dbReference>
<dbReference type="EC" id="2.7.7.85" evidence="10"/>
<dbReference type="PROSITE" id="PS51794">
    <property type="entry name" value="DAC"/>
    <property type="match status" value="1"/>
</dbReference>
<evidence type="ECO:0000256" key="6">
    <source>
        <dbReference type="ARBA" id="ARBA00022741"/>
    </source>
</evidence>
<keyword evidence="7 10" id="KW-0067">ATP-binding</keyword>